<keyword evidence="3" id="KW-1185">Reference proteome</keyword>
<dbReference type="EMBL" id="JAAOAM010000104">
    <property type="protein sequence ID" value="KAF5547756.1"/>
    <property type="molecule type" value="Genomic_DNA"/>
</dbReference>
<feature type="coiled-coil region" evidence="1">
    <location>
        <begin position="385"/>
        <end position="412"/>
    </location>
</feature>
<evidence type="ECO:0000313" key="2">
    <source>
        <dbReference type="EMBL" id="KAF5547756.1"/>
    </source>
</evidence>
<evidence type="ECO:0000256" key="1">
    <source>
        <dbReference type="SAM" id="Coils"/>
    </source>
</evidence>
<evidence type="ECO:0000313" key="3">
    <source>
        <dbReference type="Proteomes" id="UP000522262"/>
    </source>
</evidence>
<name>A0A8H5J786_9HYPO</name>
<gene>
    <name evidence="2" type="ORF">FMEXI_5082</name>
</gene>
<proteinExistence type="predicted"/>
<comment type="caution">
    <text evidence="2">The sequence shown here is derived from an EMBL/GenBank/DDBJ whole genome shotgun (WGS) entry which is preliminary data.</text>
</comment>
<accession>A0A8H5J786</accession>
<dbReference type="AlphaFoldDB" id="A0A8H5J786"/>
<keyword evidence="1" id="KW-0175">Coiled coil</keyword>
<dbReference type="Proteomes" id="UP000522262">
    <property type="component" value="Unassembled WGS sequence"/>
</dbReference>
<feature type="coiled-coil region" evidence="1">
    <location>
        <begin position="218"/>
        <end position="259"/>
    </location>
</feature>
<organism evidence="2 3">
    <name type="scientific">Fusarium mexicanum</name>
    <dbReference type="NCBI Taxonomy" id="751941"/>
    <lineage>
        <taxon>Eukaryota</taxon>
        <taxon>Fungi</taxon>
        <taxon>Dikarya</taxon>
        <taxon>Ascomycota</taxon>
        <taxon>Pezizomycotina</taxon>
        <taxon>Sordariomycetes</taxon>
        <taxon>Hypocreomycetidae</taxon>
        <taxon>Hypocreales</taxon>
        <taxon>Nectriaceae</taxon>
        <taxon>Fusarium</taxon>
        <taxon>Fusarium fujikuroi species complex</taxon>
    </lineage>
</organism>
<reference evidence="2 3" key="1">
    <citation type="submission" date="2020-05" db="EMBL/GenBank/DDBJ databases">
        <title>Identification and distribution of gene clusters putatively required for synthesis of sphingolipid metabolism inhibitors in phylogenetically diverse species of the filamentous fungus Fusarium.</title>
        <authorList>
            <person name="Kim H.-S."/>
            <person name="Busman M."/>
            <person name="Brown D.W."/>
            <person name="Divon H."/>
            <person name="Uhlig S."/>
            <person name="Proctor R.H."/>
        </authorList>
    </citation>
    <scope>NUCLEOTIDE SEQUENCE [LARGE SCALE GENOMIC DNA]</scope>
    <source>
        <strain evidence="2 3">NRRL 53147</strain>
    </source>
</reference>
<protein>
    <submittedName>
        <fullName evidence="2">Uncharacterized protein</fullName>
    </submittedName>
</protein>
<sequence>MSKQTTIGGQPGGSPVFGPALKNQVDKVKEIRGKVSESLDRVRRRPVSRATEAGFTPENVDKAKGWRTDVDALDAQLQAQVREHVRVDETLRDLRDQLRQYDSILAEVRELGGGNDEPSQQLAAEFLGWLMQENPRVRLFVEAMGDEITPALEQAISGLNVGDQNDPSTVRIGQVATLGLRREKLIEQIDRESENDQGTQNELRAVNDEQMEGSEAQLRQHETTFEEWQTSREALQSELDTLRKELDAKDSNIRDLTAQVASDREKLGEHEELVNSQQLLIKERDEARTEVEYYRRLADSIKISSDKWMNLCSKRDRNILRFESQVADLMQQLKATRTQETTQERAGGNFSEELRDVQQTIQEHGRSIDSAQHSVNAYGNEARGYAELTDLNERLKGQVKSLSNQATHYKRRGDKYNSALDKAKQAAGAMTKLLMAQSPSGVEWPGIIERIDWNTELVVALPTQNTWKVQETWSKDPMLAVGKRTESLTALLLQIVASVESRSFVDVVSFLAAVQTRLDDDSKCIFQVVKLFLDAVSVCIELEGVHAFQIFLLLQVAERIGRAWPMVQDTVNELANRGGSHERISSVSRSVTLWGQGQRLSCETSLECQDWTLVGFFRKPNGILLRGGSELRWADHDFVEIDHDGITATITIGEEEDKIEFGVEGQEWIWWVEHIL</sequence>